<dbReference type="EMBL" id="JAAXOX010000001">
    <property type="protein sequence ID" value="NKY21056.1"/>
    <property type="molecule type" value="Genomic_DNA"/>
</dbReference>
<comment type="caution">
    <text evidence="7">The sequence shown here is derived from an EMBL/GenBank/DDBJ whole genome shotgun (WGS) entry which is preliminary data.</text>
</comment>
<dbReference type="PANTHER" id="PTHR42934:SF2">
    <property type="entry name" value="GLYCOLATE OXIDASE SUBUNIT GLCD"/>
    <property type="match status" value="1"/>
</dbReference>
<evidence type="ECO:0000259" key="6">
    <source>
        <dbReference type="PROSITE" id="PS51387"/>
    </source>
</evidence>
<feature type="region of interest" description="Disordered" evidence="5">
    <location>
        <begin position="1"/>
        <end position="43"/>
    </location>
</feature>
<evidence type="ECO:0000313" key="7">
    <source>
        <dbReference type="EMBL" id="NKY21056.1"/>
    </source>
</evidence>
<name>A0A7X6QXL5_9CELL</name>
<dbReference type="RefSeq" id="WP_168628193.1">
    <property type="nucleotide sequence ID" value="NZ_BONL01000014.1"/>
</dbReference>
<evidence type="ECO:0000256" key="3">
    <source>
        <dbReference type="ARBA" id="ARBA00022827"/>
    </source>
</evidence>
<dbReference type="InterPro" id="IPR051914">
    <property type="entry name" value="FAD-linked_OxidoTrans_Type4"/>
</dbReference>
<evidence type="ECO:0000256" key="4">
    <source>
        <dbReference type="ARBA" id="ARBA00023002"/>
    </source>
</evidence>
<dbReference type="PROSITE" id="PS51387">
    <property type="entry name" value="FAD_PCMH"/>
    <property type="match status" value="1"/>
</dbReference>
<keyword evidence="8" id="KW-1185">Reference proteome</keyword>
<dbReference type="Gene3D" id="3.30.465.10">
    <property type="match status" value="1"/>
</dbReference>
<dbReference type="Gene3D" id="1.10.45.10">
    <property type="entry name" value="Vanillyl-alcohol Oxidase, Chain A, domain 4"/>
    <property type="match status" value="1"/>
</dbReference>
<evidence type="ECO:0000256" key="2">
    <source>
        <dbReference type="ARBA" id="ARBA00022630"/>
    </source>
</evidence>
<dbReference type="FunFam" id="1.10.45.10:FF:000001">
    <property type="entry name" value="D-lactate dehydrogenase mitochondrial"/>
    <property type="match status" value="1"/>
</dbReference>
<dbReference type="SUPFAM" id="SSF56176">
    <property type="entry name" value="FAD-binding/transporter-associated domain-like"/>
    <property type="match status" value="1"/>
</dbReference>
<dbReference type="Pfam" id="PF02913">
    <property type="entry name" value="FAD-oxidase_C"/>
    <property type="match status" value="1"/>
</dbReference>
<proteinExistence type="predicted"/>
<dbReference type="InterPro" id="IPR016171">
    <property type="entry name" value="Vanillyl_alc_oxidase_C-sub2"/>
</dbReference>
<dbReference type="InterPro" id="IPR016169">
    <property type="entry name" value="FAD-bd_PCMH_sub2"/>
</dbReference>
<organism evidence="7 8">
    <name type="scientific">Cellulomonas denverensis</name>
    <dbReference type="NCBI Taxonomy" id="264297"/>
    <lineage>
        <taxon>Bacteria</taxon>
        <taxon>Bacillati</taxon>
        <taxon>Actinomycetota</taxon>
        <taxon>Actinomycetes</taxon>
        <taxon>Micrococcales</taxon>
        <taxon>Cellulomonadaceae</taxon>
        <taxon>Cellulomonas</taxon>
    </lineage>
</organism>
<accession>A0A7X6QXL5</accession>
<dbReference type="InterPro" id="IPR016164">
    <property type="entry name" value="FAD-linked_Oxase-like_C"/>
</dbReference>
<dbReference type="AlphaFoldDB" id="A0A7X6QXL5"/>
<dbReference type="InterPro" id="IPR004113">
    <property type="entry name" value="FAD-bd_oxidored_4_C"/>
</dbReference>
<dbReference type="InterPro" id="IPR036318">
    <property type="entry name" value="FAD-bd_PCMH-like_sf"/>
</dbReference>
<keyword evidence="4" id="KW-0560">Oxidoreductase</keyword>
<gene>
    <name evidence="7" type="ORF">HGA03_00060</name>
</gene>
<feature type="domain" description="FAD-binding PCMH-type" evidence="6">
    <location>
        <begin position="35"/>
        <end position="214"/>
    </location>
</feature>
<dbReference type="InterPro" id="IPR016166">
    <property type="entry name" value="FAD-bd_PCMH"/>
</dbReference>
<dbReference type="Pfam" id="PF01565">
    <property type="entry name" value="FAD_binding_4"/>
    <property type="match status" value="1"/>
</dbReference>
<dbReference type="GO" id="GO:0016491">
    <property type="term" value="F:oxidoreductase activity"/>
    <property type="evidence" value="ECO:0007669"/>
    <property type="project" value="UniProtKB-KW"/>
</dbReference>
<dbReference type="PANTHER" id="PTHR42934">
    <property type="entry name" value="GLYCOLATE OXIDASE SUBUNIT GLCD"/>
    <property type="match status" value="1"/>
</dbReference>
<dbReference type="Gene3D" id="3.30.70.2740">
    <property type="match status" value="1"/>
</dbReference>
<reference evidence="7 8" key="1">
    <citation type="submission" date="2020-04" db="EMBL/GenBank/DDBJ databases">
        <title>MicrobeNet Type strains.</title>
        <authorList>
            <person name="Nicholson A.C."/>
        </authorList>
    </citation>
    <scope>NUCLEOTIDE SEQUENCE [LARGE SCALE GENOMIC DNA]</scope>
    <source>
        <strain evidence="7 8">ATCC BAA-788</strain>
    </source>
</reference>
<dbReference type="InterPro" id="IPR006094">
    <property type="entry name" value="Oxid_FAD_bind_N"/>
</dbReference>
<dbReference type="Proteomes" id="UP000581206">
    <property type="component" value="Unassembled WGS sequence"/>
</dbReference>
<sequence>MTAVTTVAGLDALAPTDRSAEGRERARSDRSGWSPDGLPDAVVRPDSVDQVQQVVRWAAAHRVPLVPRGAGTGLTGGAAAAPGQVVLDLSGLDAIESLDPGARTAVVQPGVILADLDRAAAAHGLRYVPDPGSVAIASIGGTIATNAGGLRCARHGGTREAVAGLDVVLADGSLLRTGTSGARSVTGYDLTSLFVGSEGTLGVVVRATVRLQPLPVATATVTALFPDVATAAHAVATVLAAGPVPPTLELLDHATLAAVDPALADRGGAFLLVQTEGAPALAEATALAGLLRGTALEVDVTDDPVRAERLLATRRDALPAVQRHGRVLIEDVSVPPAALAEAITGIEAIADRTGVRVFTFAHAGAGVIHPLVLTDDGEITPRVRETVDAIVALALRLGGTLTGEHGIGALKRHWLPDELDPVARTTLHRIKAALDPAGVLNPGKAI</sequence>
<keyword evidence="3" id="KW-0274">FAD</keyword>
<evidence type="ECO:0000256" key="1">
    <source>
        <dbReference type="ARBA" id="ARBA00001974"/>
    </source>
</evidence>
<dbReference type="GO" id="GO:0071949">
    <property type="term" value="F:FAD binding"/>
    <property type="evidence" value="ECO:0007669"/>
    <property type="project" value="InterPro"/>
</dbReference>
<evidence type="ECO:0000256" key="5">
    <source>
        <dbReference type="SAM" id="MobiDB-lite"/>
    </source>
</evidence>
<comment type="cofactor">
    <cofactor evidence="1">
        <name>FAD</name>
        <dbReference type="ChEBI" id="CHEBI:57692"/>
    </cofactor>
</comment>
<dbReference type="SUPFAM" id="SSF55103">
    <property type="entry name" value="FAD-linked oxidases, C-terminal domain"/>
    <property type="match status" value="1"/>
</dbReference>
<protein>
    <submittedName>
        <fullName evidence="7">FAD-binding protein</fullName>
    </submittedName>
</protein>
<feature type="compositionally biased region" description="Basic and acidic residues" evidence="5">
    <location>
        <begin position="18"/>
        <end position="30"/>
    </location>
</feature>
<keyword evidence="2" id="KW-0285">Flavoprotein</keyword>
<evidence type="ECO:0000313" key="8">
    <source>
        <dbReference type="Proteomes" id="UP000581206"/>
    </source>
</evidence>